<evidence type="ECO:0000313" key="4">
    <source>
        <dbReference type="Proteomes" id="UP000608530"/>
    </source>
</evidence>
<dbReference type="PANTHER" id="PTHR12110">
    <property type="entry name" value="HYDROXYPYRUVATE ISOMERASE"/>
    <property type="match status" value="1"/>
</dbReference>
<dbReference type="InterPro" id="IPR013022">
    <property type="entry name" value="Xyl_isomerase-like_TIM-brl"/>
</dbReference>
<comment type="caution">
    <text evidence="3">The sequence shown here is derived from an EMBL/GenBank/DDBJ whole genome shotgun (WGS) entry which is preliminary data.</text>
</comment>
<proteinExistence type="predicted"/>
<dbReference type="EMBL" id="JAEHOH010000014">
    <property type="protein sequence ID" value="MBK0419558.1"/>
    <property type="molecule type" value="Genomic_DNA"/>
</dbReference>
<dbReference type="AlphaFoldDB" id="A0A934Q8A7"/>
<dbReference type="RefSeq" id="WP_200115701.1">
    <property type="nucleotide sequence ID" value="NZ_JAEHOH010000014.1"/>
</dbReference>
<dbReference type="Pfam" id="PF01261">
    <property type="entry name" value="AP_endonuc_2"/>
    <property type="match status" value="1"/>
</dbReference>
<gene>
    <name evidence="3" type="ORF">JD276_10980</name>
</gene>
<dbReference type="InterPro" id="IPR036237">
    <property type="entry name" value="Xyl_isomerase-like_sf"/>
</dbReference>
<evidence type="ECO:0000313" key="3">
    <source>
        <dbReference type="EMBL" id="MBK0419558.1"/>
    </source>
</evidence>
<keyword evidence="4" id="KW-1185">Reference proteome</keyword>
<dbReference type="GO" id="GO:0016853">
    <property type="term" value="F:isomerase activity"/>
    <property type="evidence" value="ECO:0007669"/>
    <property type="project" value="UniProtKB-KW"/>
</dbReference>
<dbReference type="SUPFAM" id="SSF51658">
    <property type="entry name" value="Xylose isomerase-like"/>
    <property type="match status" value="1"/>
</dbReference>
<sequence length="322" mass="35471">MTGRQRILTCMLGFDTELADGTPLHDAGAEEWHAVLGEAAAVGFDAVEIADSHIRPGDLSPSALGDLGDVARETGVDLLSLHVQRRSVIMPGLGQENLAYAHRSIDAAAELGIEVFSTGLHRPFTEAQRRSLWFWTAPGASDPDDPEIRELAVTRLRELGSHAASVGLEMSLEVYEDTYCGTADSAIALIEDIGLDNVGLNPDVGNLVRLHRPVDDWRETYRRLLPHANYWHLKNYARDEAGDGSWWTSTPSTLELGVINYRQVVRWARELGYEGHYTMEQYGGDSLGVCAVNRRYLEGLLADQANLGRISPLPEPNEKRAS</sequence>
<dbReference type="PANTHER" id="PTHR12110:SF53">
    <property type="entry name" value="BLR5974 PROTEIN"/>
    <property type="match status" value="1"/>
</dbReference>
<organism evidence="3 4">
    <name type="scientific">Leucobacter chromiisoli</name>
    <dbReference type="NCBI Taxonomy" id="2796471"/>
    <lineage>
        <taxon>Bacteria</taxon>
        <taxon>Bacillati</taxon>
        <taxon>Actinomycetota</taxon>
        <taxon>Actinomycetes</taxon>
        <taxon>Micrococcales</taxon>
        <taxon>Microbacteriaceae</taxon>
        <taxon>Leucobacter</taxon>
    </lineage>
</organism>
<dbReference type="Gene3D" id="3.20.20.150">
    <property type="entry name" value="Divalent-metal-dependent TIM barrel enzymes"/>
    <property type="match status" value="1"/>
</dbReference>
<evidence type="ECO:0000256" key="1">
    <source>
        <dbReference type="ARBA" id="ARBA00023277"/>
    </source>
</evidence>
<evidence type="ECO:0000259" key="2">
    <source>
        <dbReference type="Pfam" id="PF01261"/>
    </source>
</evidence>
<name>A0A934Q8A7_9MICO</name>
<keyword evidence="3" id="KW-0413">Isomerase</keyword>
<dbReference type="InterPro" id="IPR050312">
    <property type="entry name" value="IolE/XylAMocC-like"/>
</dbReference>
<protein>
    <submittedName>
        <fullName evidence="3">Sugar phosphate isomerase/epimerase</fullName>
    </submittedName>
</protein>
<accession>A0A934Q8A7</accession>
<reference evidence="3" key="1">
    <citation type="submission" date="2020-12" db="EMBL/GenBank/DDBJ databases">
        <title>Leucobacter sp. CAS1, isolated from Chromium sludge.</title>
        <authorList>
            <person name="Xu Z."/>
        </authorList>
    </citation>
    <scope>NUCLEOTIDE SEQUENCE</scope>
    <source>
        <strain evidence="3">CSA1</strain>
    </source>
</reference>
<dbReference type="Proteomes" id="UP000608530">
    <property type="component" value="Unassembled WGS sequence"/>
</dbReference>
<keyword evidence="1" id="KW-0119">Carbohydrate metabolism</keyword>
<feature type="domain" description="Xylose isomerase-like TIM barrel" evidence="2">
    <location>
        <begin position="38"/>
        <end position="282"/>
    </location>
</feature>